<evidence type="ECO:0000256" key="11">
    <source>
        <dbReference type="RuleBase" id="RU365090"/>
    </source>
</evidence>
<dbReference type="NCBIfam" id="TIGR00177">
    <property type="entry name" value="molyb_syn"/>
    <property type="match status" value="1"/>
</dbReference>
<dbReference type="Gene3D" id="2.170.190.11">
    <property type="entry name" value="Molybdopterin biosynthesis moea protein, domain 3"/>
    <property type="match status" value="1"/>
</dbReference>
<dbReference type="InterPro" id="IPR001453">
    <property type="entry name" value="MoaB/Mog_dom"/>
</dbReference>
<dbReference type="RefSeq" id="WP_168661571.1">
    <property type="nucleotide sequence ID" value="NZ_CP051180.1"/>
</dbReference>
<dbReference type="GO" id="GO:0005525">
    <property type="term" value="F:GTP binding"/>
    <property type="evidence" value="ECO:0007669"/>
    <property type="project" value="InterPro"/>
</dbReference>
<keyword evidence="14" id="KW-1185">Reference proteome</keyword>
<organism evidence="13 14">
    <name type="scientific">Ferrimonas lipolytica</name>
    <dbReference type="NCBI Taxonomy" id="2724191"/>
    <lineage>
        <taxon>Bacteria</taxon>
        <taxon>Pseudomonadati</taxon>
        <taxon>Pseudomonadota</taxon>
        <taxon>Gammaproteobacteria</taxon>
        <taxon>Alteromonadales</taxon>
        <taxon>Ferrimonadaceae</taxon>
        <taxon>Ferrimonas</taxon>
    </lineage>
</organism>
<dbReference type="InterPro" id="IPR005111">
    <property type="entry name" value="MoeA_C_domain_IV"/>
</dbReference>
<dbReference type="InterPro" id="IPR036688">
    <property type="entry name" value="MoeA_C_domain_IV_sf"/>
</dbReference>
<dbReference type="GO" id="GO:0061599">
    <property type="term" value="F:molybdopterin molybdotransferase activity"/>
    <property type="evidence" value="ECO:0007669"/>
    <property type="project" value="UniProtKB-UniRule"/>
</dbReference>
<dbReference type="PROSITE" id="PS01079">
    <property type="entry name" value="MOCF_BIOSYNTHESIS_2"/>
    <property type="match status" value="1"/>
</dbReference>
<dbReference type="CDD" id="cd03116">
    <property type="entry name" value="MobB"/>
    <property type="match status" value="1"/>
</dbReference>
<dbReference type="SUPFAM" id="SSF63882">
    <property type="entry name" value="MoeA N-terminal region -like"/>
    <property type="match status" value="1"/>
</dbReference>
<dbReference type="InterPro" id="IPR036425">
    <property type="entry name" value="MoaB/Mog-like_dom_sf"/>
</dbReference>
<dbReference type="AlphaFoldDB" id="A0A6H1UFY7"/>
<dbReference type="Proteomes" id="UP000501602">
    <property type="component" value="Chromosome"/>
</dbReference>
<dbReference type="NCBIfam" id="NF045515">
    <property type="entry name" value="Glp_gephyrin"/>
    <property type="match status" value="1"/>
</dbReference>
<dbReference type="CDD" id="cd00887">
    <property type="entry name" value="MoeA"/>
    <property type="match status" value="1"/>
</dbReference>
<dbReference type="Gene3D" id="2.40.340.10">
    <property type="entry name" value="MoeA, C-terminal, domain IV"/>
    <property type="match status" value="1"/>
</dbReference>
<dbReference type="PANTHER" id="PTHR10192">
    <property type="entry name" value="MOLYBDOPTERIN BIOSYNTHESIS PROTEIN"/>
    <property type="match status" value="1"/>
</dbReference>
<dbReference type="InterPro" id="IPR036135">
    <property type="entry name" value="MoeA_linker/N_sf"/>
</dbReference>
<evidence type="ECO:0000256" key="9">
    <source>
        <dbReference type="ARBA" id="ARBA00023150"/>
    </source>
</evidence>
<dbReference type="UniPathway" id="UPA00344"/>
<dbReference type="FunFam" id="3.40.50.300:FF:000920">
    <property type="entry name" value="Molybdopterin-guanine dinucleotide biosynthesis protein B"/>
    <property type="match status" value="1"/>
</dbReference>
<keyword evidence="8 11" id="KW-0460">Magnesium</keyword>
<dbReference type="Gene3D" id="3.40.50.300">
    <property type="entry name" value="P-loop containing nucleotide triphosphate hydrolases"/>
    <property type="match status" value="1"/>
</dbReference>
<dbReference type="InterPro" id="IPR027417">
    <property type="entry name" value="P-loop_NTPase"/>
</dbReference>
<dbReference type="InterPro" id="IPR008284">
    <property type="entry name" value="MoCF_biosynth_CS"/>
</dbReference>
<dbReference type="GO" id="GO:0006777">
    <property type="term" value="P:Mo-molybdopterin cofactor biosynthetic process"/>
    <property type="evidence" value="ECO:0007669"/>
    <property type="project" value="UniProtKB-UniRule"/>
</dbReference>
<dbReference type="NCBIfam" id="TIGR00176">
    <property type="entry name" value="mobB"/>
    <property type="match status" value="1"/>
</dbReference>
<dbReference type="SMART" id="SM00852">
    <property type="entry name" value="MoCF_biosynth"/>
    <property type="match status" value="1"/>
</dbReference>
<comment type="similarity">
    <text evidence="4 11">Belongs to the MoeA family.</text>
</comment>
<dbReference type="EMBL" id="CP051180">
    <property type="protein sequence ID" value="QIZ78017.1"/>
    <property type="molecule type" value="Genomic_DNA"/>
</dbReference>
<evidence type="ECO:0000256" key="2">
    <source>
        <dbReference type="ARBA" id="ARBA00002901"/>
    </source>
</evidence>
<keyword evidence="7 11" id="KW-0479">Metal-binding</keyword>
<dbReference type="Gene3D" id="3.40.980.10">
    <property type="entry name" value="MoaB/Mog-like domain"/>
    <property type="match status" value="1"/>
</dbReference>
<keyword evidence="6 11" id="KW-0808">Transferase</keyword>
<evidence type="ECO:0000256" key="7">
    <source>
        <dbReference type="ARBA" id="ARBA00022723"/>
    </source>
</evidence>
<evidence type="ECO:0000256" key="5">
    <source>
        <dbReference type="ARBA" id="ARBA00022505"/>
    </source>
</evidence>
<evidence type="ECO:0000256" key="6">
    <source>
        <dbReference type="ARBA" id="ARBA00022679"/>
    </source>
</evidence>
<dbReference type="InterPro" id="IPR038987">
    <property type="entry name" value="MoeA-like"/>
</dbReference>
<proteinExistence type="inferred from homology"/>
<dbReference type="Pfam" id="PF03454">
    <property type="entry name" value="MoeA_C"/>
    <property type="match status" value="1"/>
</dbReference>
<dbReference type="SUPFAM" id="SSF63867">
    <property type="entry name" value="MoeA C-terminal domain-like"/>
    <property type="match status" value="1"/>
</dbReference>
<name>A0A6H1UFY7_9GAMM</name>
<reference evidence="13 14" key="1">
    <citation type="submission" date="2020-04" db="EMBL/GenBank/DDBJ databases">
        <title>Ferrimonas sp. S7 isolated from sea water.</title>
        <authorList>
            <person name="Bae S.S."/>
            <person name="Baek K."/>
        </authorList>
    </citation>
    <scope>NUCLEOTIDE SEQUENCE [LARGE SCALE GENOMIC DNA]</scope>
    <source>
        <strain evidence="13 14">S7</strain>
    </source>
</reference>
<dbReference type="SUPFAM" id="SSF53218">
    <property type="entry name" value="Molybdenum cofactor biosynthesis proteins"/>
    <property type="match status" value="1"/>
</dbReference>
<dbReference type="EC" id="2.10.1.1" evidence="11"/>
<accession>A0A6H1UFY7</accession>
<dbReference type="PANTHER" id="PTHR10192:SF31">
    <property type="entry name" value="MOLYBDOPTERIN MOLYBDENUMTRANSFERASE"/>
    <property type="match status" value="1"/>
</dbReference>
<comment type="catalytic activity">
    <reaction evidence="10">
        <text>adenylyl-molybdopterin + molybdate = Mo-molybdopterin + AMP + H(+)</text>
        <dbReference type="Rhea" id="RHEA:35047"/>
        <dbReference type="ChEBI" id="CHEBI:15378"/>
        <dbReference type="ChEBI" id="CHEBI:36264"/>
        <dbReference type="ChEBI" id="CHEBI:62727"/>
        <dbReference type="ChEBI" id="CHEBI:71302"/>
        <dbReference type="ChEBI" id="CHEBI:456215"/>
        <dbReference type="EC" id="2.10.1.1"/>
    </reaction>
</comment>
<evidence type="ECO:0000313" key="13">
    <source>
        <dbReference type="EMBL" id="QIZ78017.1"/>
    </source>
</evidence>
<dbReference type="GO" id="GO:0046872">
    <property type="term" value="F:metal ion binding"/>
    <property type="evidence" value="ECO:0007669"/>
    <property type="project" value="UniProtKB-UniRule"/>
</dbReference>
<evidence type="ECO:0000256" key="3">
    <source>
        <dbReference type="ARBA" id="ARBA00005046"/>
    </source>
</evidence>
<gene>
    <name evidence="13" type="ORF">HER31_14585</name>
</gene>
<comment type="pathway">
    <text evidence="3 11">Cofactor biosynthesis; molybdopterin biosynthesis.</text>
</comment>
<dbReference type="KEGG" id="fes:HER31_14585"/>
<dbReference type="GO" id="GO:0005829">
    <property type="term" value="C:cytosol"/>
    <property type="evidence" value="ECO:0007669"/>
    <property type="project" value="TreeGrafter"/>
</dbReference>
<dbReference type="Pfam" id="PF03453">
    <property type="entry name" value="MoeA_N"/>
    <property type="match status" value="1"/>
</dbReference>
<dbReference type="InterPro" id="IPR004435">
    <property type="entry name" value="MobB_dom"/>
</dbReference>
<comment type="function">
    <text evidence="2 11">Catalyzes the insertion of molybdate into adenylated molybdopterin with the concomitant release of AMP.</text>
</comment>
<dbReference type="SUPFAM" id="SSF52540">
    <property type="entry name" value="P-loop containing nucleoside triphosphate hydrolases"/>
    <property type="match status" value="1"/>
</dbReference>
<keyword evidence="5 11" id="KW-0500">Molybdenum</keyword>
<keyword evidence="9 11" id="KW-0501">Molybdenum cofactor biosynthesis</keyword>
<evidence type="ECO:0000259" key="12">
    <source>
        <dbReference type="SMART" id="SM00852"/>
    </source>
</evidence>
<evidence type="ECO:0000256" key="8">
    <source>
        <dbReference type="ARBA" id="ARBA00022842"/>
    </source>
</evidence>
<protein>
    <recommendedName>
        <fullName evidence="11">Molybdopterin molybdenumtransferase</fullName>
        <ecNumber evidence="11">2.10.1.1</ecNumber>
    </recommendedName>
</protein>
<dbReference type="Pfam" id="PF00994">
    <property type="entry name" value="MoCF_biosynth"/>
    <property type="match status" value="1"/>
</dbReference>
<comment type="cofactor">
    <cofactor evidence="1 11">
        <name>Mg(2+)</name>
        <dbReference type="ChEBI" id="CHEBI:18420"/>
    </cofactor>
</comment>
<dbReference type="FunFam" id="2.170.190.11:FF:000008">
    <property type="entry name" value="Molybdopterin molybdenumtransferase"/>
    <property type="match status" value="1"/>
</dbReference>
<dbReference type="NCBIfam" id="NF011060">
    <property type="entry name" value="PRK14491.1"/>
    <property type="match status" value="1"/>
</dbReference>
<feature type="domain" description="MoaB/Mog" evidence="12">
    <location>
        <begin position="372"/>
        <end position="509"/>
    </location>
</feature>
<dbReference type="Pfam" id="PF03205">
    <property type="entry name" value="MobB"/>
    <property type="match status" value="1"/>
</dbReference>
<sequence length="598" mass="64674">MTLDQLLADCRVPVLGICAFSGTGKTTLLKKLLPNLAGRNLKVAVLKHAHHNFEVDKPGKDSFEIRKSGADQILIASSQRRALMMERPVEGDPSLKELLGMIDQDRVDLILVEGFKRLPLPKLELHRAELGKPFVFESDNLIQAIACDNATELPAEANLKRIDINAVDDIADYIQSFMAQWQPVGNQPFGPSCDSFERKQLSVKQGIERILAMVNPLTETETVPLTQSINRVLAEPAVSPINVPQHTNSAMDGYACNFDTDIASYQVMDTVFAGHAYQGELQPGEAVKIMTGAPMPQGADTVIMRELATETDANVRFEDGVVTGQHVRQAGEDIAVGEQALPAGERITPAAVGLLASLGLANPVVYRRPTIAIFSTGDEVCSPDEPLKPNCIYDSNRYSLHGLLTKLDCDILDLGVIEDNQAAMEQALLNAAAKADIVLTSGGVSVGDADFIKDALEQTGEINFWKIAQRPGRPLAFGTINGTLFFGLPGNPVATVVSFLQFVQPTIRKMAGESDWQPRLLRATSATPLRSRIGRTEFIRGIMQIGAGGQLEVSSTGAQGSGMLSSMTEANCLIVIEEPQEHVAVGDTVWVQPFSDLL</sequence>
<evidence type="ECO:0000256" key="10">
    <source>
        <dbReference type="ARBA" id="ARBA00047317"/>
    </source>
</evidence>
<evidence type="ECO:0000313" key="14">
    <source>
        <dbReference type="Proteomes" id="UP000501602"/>
    </source>
</evidence>
<dbReference type="InterPro" id="IPR005110">
    <property type="entry name" value="MoeA_linker/N"/>
</dbReference>
<dbReference type="Gene3D" id="3.90.105.10">
    <property type="entry name" value="Molybdopterin biosynthesis moea protein, domain 2"/>
    <property type="match status" value="1"/>
</dbReference>
<evidence type="ECO:0000256" key="4">
    <source>
        <dbReference type="ARBA" id="ARBA00010763"/>
    </source>
</evidence>
<dbReference type="FunFam" id="3.40.980.10:FF:000004">
    <property type="entry name" value="Molybdopterin molybdenumtransferase"/>
    <property type="match status" value="1"/>
</dbReference>
<evidence type="ECO:0000256" key="1">
    <source>
        <dbReference type="ARBA" id="ARBA00001946"/>
    </source>
</evidence>